<keyword evidence="6 12" id="KW-1133">Transmembrane helix</keyword>
<dbReference type="AlphaFoldDB" id="B3S8L2"/>
<dbReference type="CTD" id="6757761"/>
<proteinExistence type="inferred from homology"/>
<comment type="subcellular location">
    <subcellularLocation>
        <location evidence="1">Cell membrane</location>
        <topology evidence="1">Multi-pass membrane protein</topology>
    </subcellularLocation>
</comment>
<dbReference type="FunFam" id="1.20.1070.10:FF:000353">
    <property type="entry name" value="G-protein coupled receptor GRL101-like protein"/>
    <property type="match status" value="1"/>
</dbReference>
<dbReference type="GeneID" id="6757761"/>
<keyword evidence="10 11" id="KW-0807">Transducer</keyword>
<dbReference type="PROSITE" id="PS00237">
    <property type="entry name" value="G_PROTEIN_RECEP_F1_1"/>
    <property type="match status" value="1"/>
</dbReference>
<keyword evidence="8 12" id="KW-0472">Membrane</keyword>
<evidence type="ECO:0000256" key="4">
    <source>
        <dbReference type="ARBA" id="ARBA00022692"/>
    </source>
</evidence>
<dbReference type="OrthoDB" id="5964776at2759"/>
<feature type="transmembrane region" description="Helical" evidence="12">
    <location>
        <begin position="219"/>
        <end position="240"/>
    </location>
</feature>
<dbReference type="SUPFAM" id="SSF52058">
    <property type="entry name" value="L domain-like"/>
    <property type="match status" value="1"/>
</dbReference>
<feature type="transmembrane region" description="Helical" evidence="12">
    <location>
        <begin position="351"/>
        <end position="376"/>
    </location>
</feature>
<protein>
    <recommendedName>
        <fullName evidence="13">G-protein coupled receptors family 1 profile domain-containing protein</fullName>
    </recommendedName>
</protein>
<dbReference type="PRINTS" id="PR00237">
    <property type="entry name" value="GPCRRHODOPSN"/>
</dbReference>
<dbReference type="PANTHER" id="PTHR24372">
    <property type="entry name" value="GLYCOPROTEIN HORMONE RECEPTOR"/>
    <property type="match status" value="1"/>
</dbReference>
<evidence type="ECO:0000256" key="12">
    <source>
        <dbReference type="SAM" id="Phobius"/>
    </source>
</evidence>
<keyword evidence="15" id="KW-1185">Reference proteome</keyword>
<dbReference type="HOGENOM" id="CLU_006130_2_1_1"/>
<sequence>MYQISNYIVEIDKYFRKISSCNISRIPEKIFRLFRMVKVIDISYNQLETIDITDLAETYRDSLENLQLSGNALQNLTFSKAVQYQVITTLNISHNNISNICEQRLGNYFPSLQILNALGNHLAYLTPVSFYGPPLLLTVITEREYLCCMVPAKVRICQPSMYSDTLSSCYRLLAHITLQTFIWIVGGLALLGNVLVLIQNYHLSKRKRKSVPTFLVSNLAVSDLIMSLYLMIIAIADLMFTRGDYGIKSETWLSHPACLIACFFVTLSSLTSVFIMIIISTDRYICIVYPFSTKRMTVGRAKIALGVLWSFSIIFSAVPVLFSIQQPGYLRIYKYSSMCMPNNYQNFYFKIWMISYLAMTFMAWIIMIILYVRIFFAVKESSKNIRKSSTTDNKALAVRLALILVSDLVTWVPYYYISVAGLLKDGQVDTVALQFIATFVLPLNSAINPYLYTLTSVEVIRLIFKRRPETGVTSTFTRTQKVDINSIYEKKVVQMETFVNEISDD</sequence>
<dbReference type="GO" id="GO:0005886">
    <property type="term" value="C:plasma membrane"/>
    <property type="evidence" value="ECO:0000318"/>
    <property type="project" value="GO_Central"/>
</dbReference>
<dbReference type="eggNOG" id="KOG2087">
    <property type="taxonomic scope" value="Eukaryota"/>
</dbReference>
<feature type="transmembrane region" description="Helical" evidence="12">
    <location>
        <begin position="301"/>
        <end position="324"/>
    </location>
</feature>
<evidence type="ECO:0000256" key="10">
    <source>
        <dbReference type="ARBA" id="ARBA00023224"/>
    </source>
</evidence>
<accession>B3S8L2</accession>
<dbReference type="InterPro" id="IPR000276">
    <property type="entry name" value="GPCR_Rhodpsn"/>
</dbReference>
<dbReference type="SUPFAM" id="SSF81321">
    <property type="entry name" value="Family A G protein-coupled receptor-like"/>
    <property type="match status" value="1"/>
</dbReference>
<dbReference type="InterPro" id="IPR017452">
    <property type="entry name" value="GPCR_Rhodpsn_7TM"/>
</dbReference>
<reference evidence="14 15" key="1">
    <citation type="journal article" date="2008" name="Nature">
        <title>The Trichoplax genome and the nature of placozoans.</title>
        <authorList>
            <person name="Srivastava M."/>
            <person name="Begovic E."/>
            <person name="Chapman J."/>
            <person name="Putnam N.H."/>
            <person name="Hellsten U."/>
            <person name="Kawashima T."/>
            <person name="Kuo A."/>
            <person name="Mitros T."/>
            <person name="Salamov A."/>
            <person name="Carpenter M.L."/>
            <person name="Signorovitch A.Y."/>
            <person name="Moreno M.A."/>
            <person name="Kamm K."/>
            <person name="Grimwood J."/>
            <person name="Schmutz J."/>
            <person name="Shapiro H."/>
            <person name="Grigoriev I.V."/>
            <person name="Buss L.W."/>
            <person name="Schierwater B."/>
            <person name="Dellaporta S.L."/>
            <person name="Rokhsar D.S."/>
        </authorList>
    </citation>
    <scope>NUCLEOTIDE SEQUENCE [LARGE SCALE GENOMIC DNA]</scope>
    <source>
        <strain evidence="14 15">Grell-BS-1999</strain>
    </source>
</reference>
<feature type="transmembrane region" description="Helical" evidence="12">
    <location>
        <begin position="431"/>
        <end position="452"/>
    </location>
</feature>
<dbReference type="PANTHER" id="PTHR24372:SF77">
    <property type="entry name" value="G-PROTEIN COUPLED RECEPTORS FAMILY 1 PROFILE DOMAIN-CONTAINING PROTEIN"/>
    <property type="match status" value="1"/>
</dbReference>
<keyword evidence="7 11" id="KW-0297">G-protein coupled receptor</keyword>
<dbReference type="Gene3D" id="3.80.10.10">
    <property type="entry name" value="Ribonuclease Inhibitor"/>
    <property type="match status" value="1"/>
</dbReference>
<dbReference type="InterPro" id="IPR032675">
    <property type="entry name" value="LRR_dom_sf"/>
</dbReference>
<feature type="transmembrane region" description="Helical" evidence="12">
    <location>
        <begin position="172"/>
        <end position="198"/>
    </location>
</feature>
<evidence type="ECO:0000256" key="8">
    <source>
        <dbReference type="ARBA" id="ARBA00023136"/>
    </source>
</evidence>
<dbReference type="PhylomeDB" id="B3S8L2"/>
<evidence type="ECO:0000313" key="15">
    <source>
        <dbReference type="Proteomes" id="UP000009022"/>
    </source>
</evidence>
<name>B3S8L2_TRIAD</name>
<dbReference type="PROSITE" id="PS50262">
    <property type="entry name" value="G_PROTEIN_RECEP_F1_2"/>
    <property type="match status" value="1"/>
</dbReference>
<comment type="similarity">
    <text evidence="11">Belongs to the G-protein coupled receptor 1 family.</text>
</comment>
<keyword evidence="9 11" id="KW-0675">Receptor</keyword>
<dbReference type="InParanoid" id="B3S8L2"/>
<feature type="transmembrane region" description="Helical" evidence="12">
    <location>
        <begin position="396"/>
        <end position="416"/>
    </location>
</feature>
<evidence type="ECO:0000256" key="1">
    <source>
        <dbReference type="ARBA" id="ARBA00004651"/>
    </source>
</evidence>
<keyword evidence="3" id="KW-0433">Leucine-rich repeat</keyword>
<evidence type="ECO:0000256" key="7">
    <source>
        <dbReference type="ARBA" id="ARBA00023040"/>
    </source>
</evidence>
<dbReference type="Gene3D" id="1.20.1070.10">
    <property type="entry name" value="Rhodopsin 7-helix transmembrane proteins"/>
    <property type="match status" value="1"/>
</dbReference>
<feature type="domain" description="G-protein coupled receptors family 1 profile" evidence="13">
    <location>
        <begin position="192"/>
        <end position="452"/>
    </location>
</feature>
<evidence type="ECO:0000313" key="14">
    <source>
        <dbReference type="EMBL" id="EDV20974.1"/>
    </source>
</evidence>
<evidence type="ECO:0000256" key="3">
    <source>
        <dbReference type="ARBA" id="ARBA00022614"/>
    </source>
</evidence>
<evidence type="ECO:0000256" key="6">
    <source>
        <dbReference type="ARBA" id="ARBA00022989"/>
    </source>
</evidence>
<evidence type="ECO:0000256" key="11">
    <source>
        <dbReference type="RuleBase" id="RU000688"/>
    </source>
</evidence>
<dbReference type="GO" id="GO:0008528">
    <property type="term" value="F:G protein-coupled peptide receptor activity"/>
    <property type="evidence" value="ECO:0000318"/>
    <property type="project" value="GO_Central"/>
</dbReference>
<evidence type="ECO:0000259" key="13">
    <source>
        <dbReference type="PROSITE" id="PS50262"/>
    </source>
</evidence>
<dbReference type="CDD" id="cd14980">
    <property type="entry name" value="7tmA_Glycoprotein_LRR_R-like"/>
    <property type="match status" value="1"/>
</dbReference>
<evidence type="ECO:0000256" key="9">
    <source>
        <dbReference type="ARBA" id="ARBA00023170"/>
    </source>
</evidence>
<dbReference type="Pfam" id="PF00001">
    <property type="entry name" value="7tm_1"/>
    <property type="match status" value="1"/>
</dbReference>
<keyword evidence="5" id="KW-0677">Repeat</keyword>
<keyword evidence="2" id="KW-1003">Cell membrane</keyword>
<organism evidence="14 15">
    <name type="scientific">Trichoplax adhaerens</name>
    <name type="common">Trichoplax reptans</name>
    <dbReference type="NCBI Taxonomy" id="10228"/>
    <lineage>
        <taxon>Eukaryota</taxon>
        <taxon>Metazoa</taxon>
        <taxon>Placozoa</taxon>
        <taxon>Uniplacotomia</taxon>
        <taxon>Trichoplacea</taxon>
        <taxon>Trichoplacidae</taxon>
        <taxon>Trichoplax</taxon>
    </lineage>
</organism>
<feature type="transmembrane region" description="Helical" evidence="12">
    <location>
        <begin position="252"/>
        <end position="280"/>
    </location>
</feature>
<dbReference type="EMBL" id="DS985256">
    <property type="protein sequence ID" value="EDV20974.1"/>
    <property type="molecule type" value="Genomic_DNA"/>
</dbReference>
<evidence type="ECO:0000256" key="2">
    <source>
        <dbReference type="ARBA" id="ARBA00022475"/>
    </source>
</evidence>
<dbReference type="Proteomes" id="UP000009022">
    <property type="component" value="Unassembled WGS sequence"/>
</dbReference>
<dbReference type="GO" id="GO:0009755">
    <property type="term" value="P:hormone-mediated signaling pathway"/>
    <property type="evidence" value="ECO:0000318"/>
    <property type="project" value="GO_Central"/>
</dbReference>
<dbReference type="KEGG" id="tad:TRIADDRAFT_60578"/>
<dbReference type="FunCoup" id="B3S8L2">
    <property type="interactions" value="262"/>
</dbReference>
<gene>
    <name evidence="14" type="ORF">TRIADDRAFT_60578</name>
</gene>
<dbReference type="GO" id="GO:0007189">
    <property type="term" value="P:adenylate cyclase-activating G protein-coupled receptor signaling pathway"/>
    <property type="evidence" value="ECO:0000318"/>
    <property type="project" value="GO_Central"/>
</dbReference>
<keyword evidence="4 11" id="KW-0812">Transmembrane</keyword>
<dbReference type="RefSeq" id="XP_002116618.1">
    <property type="nucleotide sequence ID" value="XM_002116582.1"/>
</dbReference>
<evidence type="ECO:0000256" key="5">
    <source>
        <dbReference type="ARBA" id="ARBA00022737"/>
    </source>
</evidence>